<dbReference type="PROSITE" id="PS00216">
    <property type="entry name" value="SUGAR_TRANSPORT_1"/>
    <property type="match status" value="1"/>
</dbReference>
<feature type="transmembrane region" description="Helical" evidence="8">
    <location>
        <begin position="260"/>
        <end position="281"/>
    </location>
</feature>
<dbReference type="EMBL" id="JBHTLX010000017">
    <property type="protein sequence ID" value="MFD1248716.1"/>
    <property type="molecule type" value="Genomic_DNA"/>
</dbReference>
<evidence type="ECO:0000256" key="4">
    <source>
        <dbReference type="ARBA" id="ARBA00022475"/>
    </source>
</evidence>
<keyword evidence="3" id="KW-0813">Transport</keyword>
<dbReference type="Gene3D" id="1.20.1250.20">
    <property type="entry name" value="MFS general substrate transporter like domains"/>
    <property type="match status" value="1"/>
</dbReference>
<dbReference type="InterPro" id="IPR005829">
    <property type="entry name" value="Sugar_transporter_CS"/>
</dbReference>
<comment type="caution">
    <text evidence="10">The sequence shown here is derived from an EMBL/GenBank/DDBJ whole genome shotgun (WGS) entry which is preliminary data.</text>
</comment>
<reference evidence="11" key="1">
    <citation type="journal article" date="2019" name="Int. J. Syst. Evol. Microbiol.">
        <title>The Global Catalogue of Microorganisms (GCM) 10K type strain sequencing project: providing services to taxonomists for standard genome sequencing and annotation.</title>
        <authorList>
            <consortium name="The Broad Institute Genomics Platform"/>
            <consortium name="The Broad Institute Genome Sequencing Center for Infectious Disease"/>
            <person name="Wu L."/>
            <person name="Ma J."/>
        </authorList>
    </citation>
    <scope>NUCLEOTIDE SEQUENCE [LARGE SCALE GENOMIC DNA]</scope>
    <source>
        <strain evidence="11">CCUG 52478</strain>
    </source>
</reference>
<proteinExistence type="inferred from homology"/>
<accession>A0ABW3W055</accession>
<dbReference type="SUPFAM" id="SSF103473">
    <property type="entry name" value="MFS general substrate transporter"/>
    <property type="match status" value="1"/>
</dbReference>
<dbReference type="PROSITE" id="PS50850">
    <property type="entry name" value="MFS"/>
    <property type="match status" value="1"/>
</dbReference>
<keyword evidence="7 8" id="KW-0472">Membrane</keyword>
<feature type="transmembrane region" description="Helical" evidence="8">
    <location>
        <begin position="61"/>
        <end position="79"/>
    </location>
</feature>
<organism evidence="10 11">
    <name type="scientific">Nocardioides ginsengisoli</name>
    <dbReference type="NCBI Taxonomy" id="363868"/>
    <lineage>
        <taxon>Bacteria</taxon>
        <taxon>Bacillati</taxon>
        <taxon>Actinomycetota</taxon>
        <taxon>Actinomycetes</taxon>
        <taxon>Propionibacteriales</taxon>
        <taxon>Nocardioidaceae</taxon>
        <taxon>Nocardioides</taxon>
    </lineage>
</organism>
<keyword evidence="4" id="KW-1003">Cell membrane</keyword>
<gene>
    <name evidence="10" type="ORF">ACFQ3F_13030</name>
</gene>
<feature type="transmembrane region" description="Helical" evidence="8">
    <location>
        <begin position="231"/>
        <end position="254"/>
    </location>
</feature>
<keyword evidence="11" id="KW-1185">Reference proteome</keyword>
<keyword evidence="6 8" id="KW-1133">Transmembrane helix</keyword>
<dbReference type="InterPro" id="IPR020846">
    <property type="entry name" value="MFS_dom"/>
</dbReference>
<dbReference type="CDD" id="cd17324">
    <property type="entry name" value="MFS_NepI_like"/>
    <property type="match status" value="1"/>
</dbReference>
<feature type="transmembrane region" description="Helical" evidence="8">
    <location>
        <begin position="316"/>
        <end position="341"/>
    </location>
</feature>
<evidence type="ECO:0000313" key="11">
    <source>
        <dbReference type="Proteomes" id="UP001597229"/>
    </source>
</evidence>
<sequence length="420" mass="43049">MNDVVGVSVAPGEGHLRGSAGYRRIMAAMVCAGMVTFVLLYDTQALLPAFHDAFDVTPAGATLSMSLTTAGLALGLLVAGPASEVLGRTRLIVGAVWLASLVALLCPFAWSWHALLALRFVQGVVLAGLPAVATAYLREELHGSAQARAAGVYIGGTALGGMMGRLLTAPITDLLDWRWGLGAAALLSLGCALAVTMMLPPSRNFRGRRRQDLALGAMSRAALGDPALRRLYLLGGCAVGALVVVFNALGFRLVGAPHHISLGAISLLYLVYPLGTISASVSGAWADRLGRRAVLPIGCVLAVFGVALTISSSLVAIVIGLACLTMGFFVAHGIASGWVVVRAHAAGASASQAAAFYLCAYYIGSSVFGSLGSSAWSSYGWAGPAALALGLLVVVGILSLNLRHIPAIVPARAETRPAAA</sequence>
<feature type="transmembrane region" description="Helical" evidence="8">
    <location>
        <begin position="91"/>
        <end position="110"/>
    </location>
</feature>
<protein>
    <submittedName>
        <fullName evidence="10">MFS transporter</fullName>
    </submittedName>
</protein>
<dbReference type="PANTHER" id="PTHR43271">
    <property type="entry name" value="BLL2771 PROTEIN"/>
    <property type="match status" value="1"/>
</dbReference>
<dbReference type="Pfam" id="PF07690">
    <property type="entry name" value="MFS_1"/>
    <property type="match status" value="1"/>
</dbReference>
<evidence type="ECO:0000259" key="9">
    <source>
        <dbReference type="PROSITE" id="PS50850"/>
    </source>
</evidence>
<evidence type="ECO:0000256" key="1">
    <source>
        <dbReference type="ARBA" id="ARBA00004651"/>
    </source>
</evidence>
<dbReference type="InterPro" id="IPR011701">
    <property type="entry name" value="MFS"/>
</dbReference>
<name>A0ABW3W055_9ACTN</name>
<dbReference type="InterPro" id="IPR036259">
    <property type="entry name" value="MFS_trans_sf"/>
</dbReference>
<feature type="transmembrane region" description="Helical" evidence="8">
    <location>
        <begin position="116"/>
        <end position="137"/>
    </location>
</feature>
<dbReference type="Proteomes" id="UP001597229">
    <property type="component" value="Unassembled WGS sequence"/>
</dbReference>
<comment type="similarity">
    <text evidence="2">Belongs to the major facilitator superfamily.</text>
</comment>
<dbReference type="PANTHER" id="PTHR43271:SF1">
    <property type="entry name" value="INNER MEMBRANE TRANSPORT PROTEIN YNFM"/>
    <property type="match status" value="1"/>
</dbReference>
<feature type="transmembrane region" description="Helical" evidence="8">
    <location>
        <begin position="149"/>
        <end position="167"/>
    </location>
</feature>
<evidence type="ECO:0000313" key="10">
    <source>
        <dbReference type="EMBL" id="MFD1248716.1"/>
    </source>
</evidence>
<evidence type="ECO:0000256" key="6">
    <source>
        <dbReference type="ARBA" id="ARBA00022989"/>
    </source>
</evidence>
<feature type="transmembrane region" description="Helical" evidence="8">
    <location>
        <begin position="293"/>
        <end position="310"/>
    </location>
</feature>
<feature type="domain" description="Major facilitator superfamily (MFS) profile" evidence="9">
    <location>
        <begin position="25"/>
        <end position="408"/>
    </location>
</feature>
<evidence type="ECO:0000256" key="8">
    <source>
        <dbReference type="SAM" id="Phobius"/>
    </source>
</evidence>
<feature type="transmembrane region" description="Helical" evidence="8">
    <location>
        <begin position="25"/>
        <end position="41"/>
    </location>
</feature>
<comment type="subcellular location">
    <subcellularLocation>
        <location evidence="1">Cell membrane</location>
        <topology evidence="1">Multi-pass membrane protein</topology>
    </subcellularLocation>
</comment>
<evidence type="ECO:0000256" key="3">
    <source>
        <dbReference type="ARBA" id="ARBA00022448"/>
    </source>
</evidence>
<keyword evidence="5 8" id="KW-0812">Transmembrane</keyword>
<evidence type="ECO:0000256" key="2">
    <source>
        <dbReference type="ARBA" id="ARBA00008335"/>
    </source>
</evidence>
<evidence type="ECO:0000256" key="5">
    <source>
        <dbReference type="ARBA" id="ARBA00022692"/>
    </source>
</evidence>
<dbReference type="RefSeq" id="WP_367919228.1">
    <property type="nucleotide sequence ID" value="NZ_BAABAC010000020.1"/>
</dbReference>
<feature type="transmembrane region" description="Helical" evidence="8">
    <location>
        <begin position="179"/>
        <end position="200"/>
    </location>
</feature>
<feature type="transmembrane region" description="Helical" evidence="8">
    <location>
        <begin position="381"/>
        <end position="402"/>
    </location>
</feature>
<feature type="transmembrane region" description="Helical" evidence="8">
    <location>
        <begin position="353"/>
        <end position="375"/>
    </location>
</feature>
<evidence type="ECO:0000256" key="7">
    <source>
        <dbReference type="ARBA" id="ARBA00023136"/>
    </source>
</evidence>